<dbReference type="HOGENOM" id="CLU_1523481_0_0_5"/>
<gene>
    <name evidence="2" type="ORF">SI859A1_00759</name>
</gene>
<dbReference type="AlphaFoldDB" id="Q1YK84"/>
<evidence type="ECO:0000256" key="1">
    <source>
        <dbReference type="SAM" id="MobiDB-lite"/>
    </source>
</evidence>
<sequence>MAAKARRRTPKCRRRQAQDGAFSLVAEGDRADIHAIPAAIPPPPTPPVPLAPPPPAQVTPPFAPMPPPPPTTPAPAPPIVAVLGDLVAAIVLPVGQGRIRIGLRRIGRGRQDDRRGDERQTAGHAETDQEPAARRLGGVLIGWPGITPSGSVFPKHPLHAVLQVDAAWAPCCQLRA</sequence>
<evidence type="ECO:0000313" key="3">
    <source>
        <dbReference type="Proteomes" id="UP000000321"/>
    </source>
</evidence>
<comment type="caution">
    <text evidence="2">The sequence shown here is derived from an EMBL/GenBank/DDBJ whole genome shotgun (WGS) entry which is preliminary data.</text>
</comment>
<organism evidence="2 3">
    <name type="scientific">Aurantimonas manganoxydans (strain ATCC BAA-1229 / DSM 21871 / SI85-9A1)</name>
    <dbReference type="NCBI Taxonomy" id="287752"/>
    <lineage>
        <taxon>Bacteria</taxon>
        <taxon>Pseudomonadati</taxon>
        <taxon>Pseudomonadota</taxon>
        <taxon>Alphaproteobacteria</taxon>
        <taxon>Hyphomicrobiales</taxon>
        <taxon>Aurantimonadaceae</taxon>
        <taxon>Aurantimonas</taxon>
    </lineage>
</organism>
<feature type="compositionally biased region" description="Pro residues" evidence="1">
    <location>
        <begin position="39"/>
        <end position="73"/>
    </location>
</feature>
<accession>Q1YK84</accession>
<dbReference type="EMBL" id="AAPJ01000002">
    <property type="protein sequence ID" value="EAS50639.1"/>
    <property type="molecule type" value="Genomic_DNA"/>
</dbReference>
<feature type="region of interest" description="Disordered" evidence="1">
    <location>
        <begin position="109"/>
        <end position="130"/>
    </location>
</feature>
<keyword evidence="3" id="KW-1185">Reference proteome</keyword>
<protein>
    <submittedName>
        <fullName evidence="2">Uncharacterized protein</fullName>
    </submittedName>
</protein>
<feature type="compositionally biased region" description="Basic residues" evidence="1">
    <location>
        <begin position="1"/>
        <end position="15"/>
    </location>
</feature>
<name>Q1YK84_AURMS</name>
<dbReference type="Proteomes" id="UP000000321">
    <property type="component" value="Unassembled WGS sequence"/>
</dbReference>
<evidence type="ECO:0000313" key="2">
    <source>
        <dbReference type="EMBL" id="EAS50639.1"/>
    </source>
</evidence>
<dbReference type="BioCyc" id="AURANTIMONAS:SI859A1_00759-MONOMER"/>
<feature type="region of interest" description="Disordered" evidence="1">
    <location>
        <begin position="1"/>
        <end position="73"/>
    </location>
</feature>
<proteinExistence type="predicted"/>
<reference evidence="2 3" key="1">
    <citation type="journal article" date="2008" name="Appl. Environ. Microbiol.">
        <title>Genomic insights into Mn(II) oxidation by the marine alphaproteobacterium Aurantimonas sp. strain SI85-9A1.</title>
        <authorList>
            <person name="Dick G.J."/>
            <person name="Podell S."/>
            <person name="Johnson H.A."/>
            <person name="Rivera-Espinoza Y."/>
            <person name="Bernier-Latmani R."/>
            <person name="McCarthy J.K."/>
            <person name="Torpey J.W."/>
            <person name="Clement B.G."/>
            <person name="Gaasterland T."/>
            <person name="Tebo B.M."/>
        </authorList>
    </citation>
    <scope>NUCLEOTIDE SEQUENCE [LARGE SCALE GENOMIC DNA]</scope>
    <source>
        <strain evidence="2 3">SI85-9A1</strain>
    </source>
</reference>